<keyword evidence="3" id="KW-0808">Transferase</keyword>
<evidence type="ECO:0000313" key="4">
    <source>
        <dbReference type="Proteomes" id="UP000827549"/>
    </source>
</evidence>
<gene>
    <name evidence="3" type="primary">METTL26</name>
    <name evidence="3" type="ORF">LOC62_02G003063</name>
</gene>
<feature type="region of interest" description="Disordered" evidence="2">
    <location>
        <begin position="28"/>
        <end position="56"/>
    </location>
</feature>
<name>A0AAF0Y7L7_9TREE</name>
<dbReference type="GO" id="GO:0008168">
    <property type="term" value="F:methyltransferase activity"/>
    <property type="evidence" value="ECO:0007669"/>
    <property type="project" value="UniProtKB-KW"/>
</dbReference>
<dbReference type="InterPro" id="IPR010342">
    <property type="entry name" value="DUF938"/>
</dbReference>
<evidence type="ECO:0000256" key="2">
    <source>
        <dbReference type="SAM" id="MobiDB-lite"/>
    </source>
</evidence>
<dbReference type="GO" id="GO:0032259">
    <property type="term" value="P:methylation"/>
    <property type="evidence" value="ECO:0007669"/>
    <property type="project" value="UniProtKB-KW"/>
</dbReference>
<dbReference type="Proteomes" id="UP000827549">
    <property type="component" value="Chromosome 2"/>
</dbReference>
<reference evidence="3" key="1">
    <citation type="submission" date="2023-10" db="EMBL/GenBank/DDBJ databases">
        <authorList>
            <person name="Noh H."/>
        </authorList>
    </citation>
    <scope>NUCLEOTIDE SEQUENCE</scope>
    <source>
        <strain evidence="3">DUCC4014</strain>
    </source>
</reference>
<dbReference type="PANTHER" id="PTHR20974">
    <property type="entry name" value="UPF0585 PROTEIN CG18661"/>
    <property type="match status" value="1"/>
</dbReference>
<comment type="similarity">
    <text evidence="1">Belongs to the UPF0585 family.</text>
</comment>
<evidence type="ECO:0000313" key="3">
    <source>
        <dbReference type="EMBL" id="WOO79539.1"/>
    </source>
</evidence>
<evidence type="ECO:0000256" key="1">
    <source>
        <dbReference type="ARBA" id="ARBA00008308"/>
    </source>
</evidence>
<dbReference type="Gene3D" id="3.40.50.150">
    <property type="entry name" value="Vaccinia Virus protein VP39"/>
    <property type="match status" value="1"/>
</dbReference>
<keyword evidence="3" id="KW-0489">Methyltransferase</keyword>
<dbReference type="PANTHER" id="PTHR20974:SF0">
    <property type="entry name" value="UPF0585 PROTEIN CG18661"/>
    <property type="match status" value="1"/>
</dbReference>
<organism evidence="3 4">
    <name type="scientific">Vanrija pseudolonga</name>
    <dbReference type="NCBI Taxonomy" id="143232"/>
    <lineage>
        <taxon>Eukaryota</taxon>
        <taxon>Fungi</taxon>
        <taxon>Dikarya</taxon>
        <taxon>Basidiomycota</taxon>
        <taxon>Agaricomycotina</taxon>
        <taxon>Tremellomycetes</taxon>
        <taxon>Trichosporonales</taxon>
        <taxon>Trichosporonaceae</taxon>
        <taxon>Vanrija</taxon>
    </lineage>
</organism>
<dbReference type="AlphaFoldDB" id="A0AAF0Y7L7"/>
<feature type="compositionally biased region" description="Pro residues" evidence="2">
    <location>
        <begin position="43"/>
        <end position="56"/>
    </location>
</feature>
<dbReference type="EMBL" id="CP086715">
    <property type="protein sequence ID" value="WOO79539.1"/>
    <property type="molecule type" value="Genomic_DNA"/>
</dbReference>
<accession>A0AAF0Y7L7</accession>
<dbReference type="SUPFAM" id="SSF53335">
    <property type="entry name" value="S-adenosyl-L-methionine-dependent methyltransferases"/>
    <property type="match status" value="1"/>
</dbReference>
<dbReference type="GeneID" id="87806309"/>
<proteinExistence type="inferred from homology"/>
<dbReference type="InterPro" id="IPR029063">
    <property type="entry name" value="SAM-dependent_MTases_sf"/>
</dbReference>
<dbReference type="RefSeq" id="XP_062625571.1">
    <property type="nucleotide sequence ID" value="XM_062769587.1"/>
</dbReference>
<dbReference type="Pfam" id="PF06080">
    <property type="entry name" value="DUF938"/>
    <property type="match status" value="1"/>
</dbReference>
<sequence length="260" mass="28141">MSYPSVISQKGSAARNLEPVLEALAPLIKPPPAAAPAADPETPHQPNPRPCLPPSTPARRVLELASYPYEHIRAYAATWPDVEFTGTVRDATEAAGVGSGADFPPNLRRPAQLDVAVDEDWELLRGHTGEGYDGVVMLNLVHCMPEGAAEDVFRNLSPLTPGGRKLLGPCGWIAAYGAYLNDDGSFRSEADKKFDAEHIKATHPSLGLRTPHSVTALANKWGFDEVVRADMPKGNLWLVWQACTRTEADMTGRESWIASP</sequence>
<protein>
    <submittedName>
        <fullName evidence="3">Methyltransferase-like 26</fullName>
    </submittedName>
</protein>
<keyword evidence="4" id="KW-1185">Reference proteome</keyword>